<name>A0AAN7PXW7_9COLE</name>
<comment type="similarity">
    <text evidence="2">Belongs to the PBP/GOBP family.</text>
</comment>
<dbReference type="InterPro" id="IPR036728">
    <property type="entry name" value="PBP_GOBP_sf"/>
</dbReference>
<dbReference type="PANTHER" id="PTHR21066">
    <property type="entry name" value="ODORANT-BINDING PROTEIN 59A-RELATED"/>
    <property type="match status" value="1"/>
</dbReference>
<evidence type="ECO:0000256" key="4">
    <source>
        <dbReference type="SAM" id="SignalP"/>
    </source>
</evidence>
<dbReference type="GO" id="GO:0005549">
    <property type="term" value="F:odorant binding"/>
    <property type="evidence" value="ECO:0007669"/>
    <property type="project" value="InterPro"/>
</dbReference>
<comment type="subcellular location">
    <subcellularLocation>
        <location evidence="1">Secreted</location>
    </subcellularLocation>
</comment>
<dbReference type="AlphaFoldDB" id="A0AAN7PXW7"/>
<dbReference type="PANTHER" id="PTHR21066:SF17">
    <property type="entry name" value="AGAP011368-PA"/>
    <property type="match status" value="1"/>
</dbReference>
<dbReference type="EMBL" id="JARPUR010000003">
    <property type="protein sequence ID" value="KAK4879052.1"/>
    <property type="molecule type" value="Genomic_DNA"/>
</dbReference>
<organism evidence="5 6">
    <name type="scientific">Aquatica leii</name>
    <dbReference type="NCBI Taxonomy" id="1421715"/>
    <lineage>
        <taxon>Eukaryota</taxon>
        <taxon>Metazoa</taxon>
        <taxon>Ecdysozoa</taxon>
        <taxon>Arthropoda</taxon>
        <taxon>Hexapoda</taxon>
        <taxon>Insecta</taxon>
        <taxon>Pterygota</taxon>
        <taxon>Neoptera</taxon>
        <taxon>Endopterygota</taxon>
        <taxon>Coleoptera</taxon>
        <taxon>Polyphaga</taxon>
        <taxon>Elateriformia</taxon>
        <taxon>Elateroidea</taxon>
        <taxon>Lampyridae</taxon>
        <taxon>Luciolinae</taxon>
        <taxon>Aquatica</taxon>
    </lineage>
</organism>
<dbReference type="GO" id="GO:0005576">
    <property type="term" value="C:extracellular region"/>
    <property type="evidence" value="ECO:0007669"/>
    <property type="project" value="UniProtKB-SubCell"/>
</dbReference>
<sequence length="297" mass="34009">MKNLLVKCGLLLTLAFCVSCYQFDNAQYNQVLAAEVQELENATQYEDEEDTEELHSRKRRAAVLLTTTLKPPLPECRPVSYFPCCDLKPVEPTVVEEEYRRSCYKETFLKPTNNTKSSNTSTYDPFNCEKIIKTRNNILCMTQCIAQKLKLADSIGNPLSEAIGNYISKKHSGTWIAPLAKNITLKCVKQVKDITTSFLQNKTQTVCNPAFQELSFCLFKEVQMNCPKNLITSHRRCESFRMDSKDDVPLPVLAQRRFAVLFQLKSTSFYEESEPLPIRQAIVSPKCKKVHPQYTYT</sequence>
<comment type="caution">
    <text evidence="5">The sequence shown here is derived from an EMBL/GenBank/DDBJ whole genome shotgun (WGS) entry which is preliminary data.</text>
</comment>
<dbReference type="SUPFAM" id="SSF47565">
    <property type="entry name" value="Insect pheromone/odorant-binding proteins"/>
    <property type="match status" value="1"/>
</dbReference>
<keyword evidence="6" id="KW-1185">Reference proteome</keyword>
<evidence type="ECO:0000256" key="1">
    <source>
        <dbReference type="ARBA" id="ARBA00004613"/>
    </source>
</evidence>
<keyword evidence="3" id="KW-0964">Secreted</keyword>
<feature type="signal peptide" evidence="4">
    <location>
        <begin position="1"/>
        <end position="20"/>
    </location>
</feature>
<proteinExistence type="inferred from homology"/>
<feature type="chain" id="PRO_5042823812" evidence="4">
    <location>
        <begin position="21"/>
        <end position="297"/>
    </location>
</feature>
<evidence type="ECO:0000256" key="3">
    <source>
        <dbReference type="ARBA" id="ARBA00022525"/>
    </source>
</evidence>
<evidence type="ECO:0000313" key="6">
    <source>
        <dbReference type="Proteomes" id="UP001353858"/>
    </source>
</evidence>
<keyword evidence="4" id="KW-0732">Signal</keyword>
<protein>
    <submittedName>
        <fullName evidence="5">Uncharacterized protein</fullName>
    </submittedName>
</protein>
<evidence type="ECO:0000313" key="5">
    <source>
        <dbReference type="EMBL" id="KAK4879052.1"/>
    </source>
</evidence>
<dbReference type="Gene3D" id="1.10.238.270">
    <property type="match status" value="1"/>
</dbReference>
<dbReference type="InterPro" id="IPR052295">
    <property type="entry name" value="Odorant-binding_protein"/>
</dbReference>
<dbReference type="Proteomes" id="UP001353858">
    <property type="component" value="Unassembled WGS sequence"/>
</dbReference>
<accession>A0AAN7PXW7</accession>
<gene>
    <name evidence="5" type="ORF">RN001_007198</name>
</gene>
<reference evidence="6" key="1">
    <citation type="submission" date="2023-01" db="EMBL/GenBank/DDBJ databases">
        <title>Key to firefly adult light organ development and bioluminescence: homeobox transcription factors regulate luciferase expression and transportation to peroxisome.</title>
        <authorList>
            <person name="Fu X."/>
        </authorList>
    </citation>
    <scope>NUCLEOTIDE SEQUENCE [LARGE SCALE GENOMIC DNA]</scope>
</reference>
<evidence type="ECO:0000256" key="2">
    <source>
        <dbReference type="ARBA" id="ARBA00008098"/>
    </source>
</evidence>